<proteinExistence type="predicted"/>
<keyword evidence="3" id="KW-1185">Reference proteome</keyword>
<dbReference type="InterPro" id="IPR036734">
    <property type="entry name" value="Neur_chan_lig-bd_sf"/>
</dbReference>
<dbReference type="AlphaFoldDB" id="A0AAE1HA30"/>
<evidence type="ECO:0000313" key="3">
    <source>
        <dbReference type="Proteomes" id="UP001219518"/>
    </source>
</evidence>
<dbReference type="GO" id="GO:0016020">
    <property type="term" value="C:membrane"/>
    <property type="evidence" value="ECO:0007669"/>
    <property type="project" value="InterPro"/>
</dbReference>
<protein>
    <submittedName>
        <fullName evidence="2">Neuronal acetylcholine receptor subunit alpha-4</fullName>
    </submittedName>
</protein>
<evidence type="ECO:0000256" key="1">
    <source>
        <dbReference type="SAM" id="Phobius"/>
    </source>
</evidence>
<dbReference type="SUPFAM" id="SSF63712">
    <property type="entry name" value="Nicotinic receptor ligand binding domain-like"/>
    <property type="match status" value="1"/>
</dbReference>
<gene>
    <name evidence="2" type="ORF">KUF71_026013</name>
</gene>
<dbReference type="GO" id="GO:0005230">
    <property type="term" value="F:extracellular ligand-gated monoatomic ion channel activity"/>
    <property type="evidence" value="ECO:0007669"/>
    <property type="project" value="InterPro"/>
</dbReference>
<dbReference type="EMBL" id="JAHWGI010000651">
    <property type="protein sequence ID" value="KAK3916981.1"/>
    <property type="molecule type" value="Genomic_DNA"/>
</dbReference>
<reference evidence="2" key="1">
    <citation type="submission" date="2021-07" db="EMBL/GenBank/DDBJ databases">
        <authorList>
            <person name="Catto M.A."/>
            <person name="Jacobson A."/>
            <person name="Kennedy G."/>
            <person name="Labadie P."/>
            <person name="Hunt B.G."/>
            <person name="Srinivasan R."/>
        </authorList>
    </citation>
    <scope>NUCLEOTIDE SEQUENCE</scope>
    <source>
        <strain evidence="2">PL_HMW_Pooled</strain>
        <tissue evidence="2">Head</tissue>
    </source>
</reference>
<evidence type="ECO:0000313" key="2">
    <source>
        <dbReference type="EMBL" id="KAK3916981.1"/>
    </source>
</evidence>
<dbReference type="Proteomes" id="UP001219518">
    <property type="component" value="Unassembled WGS sequence"/>
</dbReference>
<accession>A0AAE1HA30</accession>
<keyword evidence="2" id="KW-0675">Receptor</keyword>
<sequence>MSPAPYIGDCPPRQREDWERTERASLMAGYRKSSAHCHEVDVIMVPLRIQVDTDLLLSTMDVEIFLEWEDPYLPEAESRVVLNASEVWVPEIVSVGLTDHVLSPTSVVGVLETMPGSRSVRSYHETELRGACSPHATGAWPHDQVHCAFLIQPSAGQFFNLSHDMSIADAIQLHKDIIARSPLERLSSWEVQLIDSKLFISSGILVEVVLRRLPAQLEAEVVHPLLAVSALVPASTALPPGSGQRPALLVVALLLHAVLLVSLPHFVGDLEGDATPRTRTCSRPQQAEMRRASREIEGETALNFVLAYRDFGALLVAVILLWLLSLRLASRTRPLSGWARATARSLSVLRTPLLLPAAASAPAPAPAPLPARRPPDGQSVELSEIIDRLTFLAVSASYLGLVITGLQ</sequence>
<reference evidence="2" key="2">
    <citation type="journal article" date="2023" name="BMC Genomics">
        <title>Pest status, molecular evolution, and epigenetic factors derived from the genome assembly of Frankliniella fusca, a thysanopteran phytovirus vector.</title>
        <authorList>
            <person name="Catto M.A."/>
            <person name="Labadie P.E."/>
            <person name="Jacobson A.L."/>
            <person name="Kennedy G.G."/>
            <person name="Srinivasan R."/>
            <person name="Hunt B.G."/>
        </authorList>
    </citation>
    <scope>NUCLEOTIDE SEQUENCE</scope>
    <source>
        <strain evidence="2">PL_HMW_Pooled</strain>
    </source>
</reference>
<organism evidence="2 3">
    <name type="scientific">Frankliniella fusca</name>
    <dbReference type="NCBI Taxonomy" id="407009"/>
    <lineage>
        <taxon>Eukaryota</taxon>
        <taxon>Metazoa</taxon>
        <taxon>Ecdysozoa</taxon>
        <taxon>Arthropoda</taxon>
        <taxon>Hexapoda</taxon>
        <taxon>Insecta</taxon>
        <taxon>Pterygota</taxon>
        <taxon>Neoptera</taxon>
        <taxon>Paraneoptera</taxon>
        <taxon>Thysanoptera</taxon>
        <taxon>Terebrantia</taxon>
        <taxon>Thripoidea</taxon>
        <taxon>Thripidae</taxon>
        <taxon>Frankliniella</taxon>
    </lineage>
</organism>
<keyword evidence="1" id="KW-0472">Membrane</keyword>
<feature type="transmembrane region" description="Helical" evidence="1">
    <location>
        <begin position="311"/>
        <end position="330"/>
    </location>
</feature>
<name>A0AAE1HA30_9NEOP</name>
<keyword evidence="1" id="KW-0812">Transmembrane</keyword>
<comment type="caution">
    <text evidence="2">The sequence shown here is derived from an EMBL/GenBank/DDBJ whole genome shotgun (WGS) entry which is preliminary data.</text>
</comment>
<keyword evidence="1" id="KW-1133">Transmembrane helix</keyword>